<evidence type="ECO:0000256" key="1">
    <source>
        <dbReference type="SAM" id="MobiDB-lite"/>
    </source>
</evidence>
<sequence length="403" mass="42911">MATLHADPHADPHADSYVDPHADPLAGLPRQEAGAAGWTLRLLGGAVYGRVISLRRGANVLGAASDVDISVPGDDVQPRHLVLNVGELAVSAERIGEAQVKVNGRDTTQRVIALAGGDILTVGSLDMELLRAAPAASETTDTLFAWAESGRRAARADSDEPARQSSRWVLGGIGVLVVALLIGAGWLAATLSQDGGFARTAQVDPAAVRETVAGYPELEVVSLPNGAVAVRGFVNSRVDRQRIAQALAPFGRGVQQQVRSADDIIEHIQRYVDEPGVGIAYQGNGRVVLTGTADPVAGRDKVKRVIEDLHPGVLVSDRIDYRETADSRRRHLREGRWDNWQGVFPARVVSITDNGDGTRYVQLANGSRYFEGAVLKNGAEIEKIEADGLVLKEGKGGEPPPQR</sequence>
<accession>A0ABY4VK28</accession>
<organism evidence="4 5">
    <name type="scientific">Cupriavidus gilardii</name>
    <dbReference type="NCBI Taxonomy" id="82541"/>
    <lineage>
        <taxon>Bacteria</taxon>
        <taxon>Pseudomonadati</taxon>
        <taxon>Pseudomonadota</taxon>
        <taxon>Betaproteobacteria</taxon>
        <taxon>Burkholderiales</taxon>
        <taxon>Burkholderiaceae</taxon>
        <taxon>Cupriavidus</taxon>
    </lineage>
</organism>
<evidence type="ECO:0000313" key="4">
    <source>
        <dbReference type="EMBL" id="USE77581.1"/>
    </source>
</evidence>
<evidence type="ECO:0000256" key="2">
    <source>
        <dbReference type="SAM" id="Phobius"/>
    </source>
</evidence>
<proteinExistence type="predicted"/>
<reference evidence="4" key="1">
    <citation type="submission" date="2022-06" db="EMBL/GenBank/DDBJ databases">
        <title>Complete genome sequence and characterization of Cupriavidus gilardii QJ1 isolated from contaminating cells.</title>
        <authorList>
            <person name="Qi J."/>
        </authorList>
    </citation>
    <scope>NUCLEOTIDE SEQUENCE</scope>
    <source>
        <strain evidence="4">QJ1</strain>
    </source>
</reference>
<keyword evidence="2" id="KW-0812">Transmembrane</keyword>
<feature type="region of interest" description="Disordered" evidence="1">
    <location>
        <begin position="1"/>
        <end position="25"/>
    </location>
</feature>
<dbReference type="InterPro" id="IPR008984">
    <property type="entry name" value="SMAD_FHA_dom_sf"/>
</dbReference>
<protein>
    <submittedName>
        <fullName evidence="4">Type III secretion system protein SctD</fullName>
    </submittedName>
</protein>
<feature type="compositionally biased region" description="Basic and acidic residues" evidence="1">
    <location>
        <begin position="1"/>
        <end position="22"/>
    </location>
</feature>
<keyword evidence="5" id="KW-1185">Reference proteome</keyword>
<dbReference type="SUPFAM" id="SSF49879">
    <property type="entry name" value="SMAD/FHA domain"/>
    <property type="match status" value="1"/>
</dbReference>
<dbReference type="InterPro" id="IPR057770">
    <property type="entry name" value="YscD/Y4YQ_C"/>
</dbReference>
<keyword evidence="2" id="KW-0472">Membrane</keyword>
<feature type="domain" description="YscD/Y4YQ C-terminal" evidence="3">
    <location>
        <begin position="360"/>
        <end position="394"/>
    </location>
</feature>
<dbReference type="CDD" id="cd00060">
    <property type="entry name" value="FHA"/>
    <property type="match status" value="1"/>
</dbReference>
<name>A0ABY4VK28_9BURK</name>
<dbReference type="Proteomes" id="UP001056648">
    <property type="component" value="Chromosome 1"/>
</dbReference>
<gene>
    <name evidence="4" type="ORF">NDR89_00530</name>
</gene>
<dbReference type="Gene3D" id="2.60.200.20">
    <property type="match status" value="1"/>
</dbReference>
<dbReference type="Pfam" id="PF23893">
    <property type="entry name" value="Y4YQ_C"/>
    <property type="match status" value="1"/>
</dbReference>
<feature type="transmembrane region" description="Helical" evidence="2">
    <location>
        <begin position="168"/>
        <end position="189"/>
    </location>
</feature>
<dbReference type="RefSeq" id="WP_252251923.1">
    <property type="nucleotide sequence ID" value="NZ_CP098735.1"/>
</dbReference>
<keyword evidence="2" id="KW-1133">Transmembrane helix</keyword>
<dbReference type="EMBL" id="CP098735">
    <property type="protein sequence ID" value="USE77581.1"/>
    <property type="molecule type" value="Genomic_DNA"/>
</dbReference>
<evidence type="ECO:0000259" key="3">
    <source>
        <dbReference type="Pfam" id="PF23893"/>
    </source>
</evidence>
<evidence type="ECO:0000313" key="5">
    <source>
        <dbReference type="Proteomes" id="UP001056648"/>
    </source>
</evidence>